<reference evidence="2 3" key="1">
    <citation type="journal article" date="2023" name="Nat. Commun.">
        <title>Origin of minicircular mitochondrial genomes in red algae.</title>
        <authorList>
            <person name="Lee Y."/>
            <person name="Cho C.H."/>
            <person name="Lee Y.M."/>
            <person name="Park S.I."/>
            <person name="Yang J.H."/>
            <person name="West J.A."/>
            <person name="Bhattacharya D."/>
            <person name="Yoon H.S."/>
        </authorList>
    </citation>
    <scope>NUCLEOTIDE SEQUENCE [LARGE SCALE GENOMIC DNA]</scope>
    <source>
        <strain evidence="2 3">CCMP1338</strain>
        <tissue evidence="2">Whole cell</tissue>
    </source>
</reference>
<evidence type="ECO:0000313" key="2">
    <source>
        <dbReference type="EMBL" id="KAJ8906830.1"/>
    </source>
</evidence>
<feature type="chain" id="PRO_5043776345" description="Right handed beta helix domain-containing protein" evidence="1">
    <location>
        <begin position="23"/>
        <end position="381"/>
    </location>
</feature>
<evidence type="ECO:0000256" key="1">
    <source>
        <dbReference type="SAM" id="SignalP"/>
    </source>
</evidence>
<organism evidence="2 3">
    <name type="scientific">Rhodosorus marinus</name>
    <dbReference type="NCBI Taxonomy" id="101924"/>
    <lineage>
        <taxon>Eukaryota</taxon>
        <taxon>Rhodophyta</taxon>
        <taxon>Stylonematophyceae</taxon>
        <taxon>Stylonematales</taxon>
        <taxon>Stylonemataceae</taxon>
        <taxon>Rhodosorus</taxon>
    </lineage>
</organism>
<feature type="signal peptide" evidence="1">
    <location>
        <begin position="1"/>
        <end position="22"/>
    </location>
</feature>
<keyword evidence="1" id="KW-0732">Signal</keyword>
<sequence>MHTRYFARIFLVFAVVVSVVSAATISLDCRRDLRSQIRSAPSGSRLVGDGRCLWTTRDTIRITRRISLSNFRLKMASGVGRRFAMSIDSDGVRVSDFEMIGNLGTVRSSARQSLLQVSGSNFQITNGRFTDSSRDGITVQPKRGRAINGGTIRNVSGRGNDRDVVALNTERAGAIGTRNIVVDDIEAYSSPSRGAVEVADGVEDITVRNVYAEGCLYAVAIQDHSRSRLESINRVKISDITAVNCGYGILAQTMALRHSDISMENMTFRRCRRAMLVKNLDRVKVSGVRVSQSTSSGTQVDFQSCNGIDLQGISFSDSSARKTAIRISDSTNVRVSRAVLRSSTSYDFGMKIYPARGRASSSPQLQSNDLRAARVPLRIFR</sequence>
<dbReference type="SUPFAM" id="SSF51126">
    <property type="entry name" value="Pectin lyase-like"/>
    <property type="match status" value="1"/>
</dbReference>
<dbReference type="AlphaFoldDB" id="A0AAV8UW59"/>
<dbReference type="InterPro" id="IPR006626">
    <property type="entry name" value="PbH1"/>
</dbReference>
<accession>A0AAV8UW59</accession>
<evidence type="ECO:0008006" key="4">
    <source>
        <dbReference type="Google" id="ProtNLM"/>
    </source>
</evidence>
<proteinExistence type="predicted"/>
<gene>
    <name evidence="2" type="ORF">NDN08_003316</name>
</gene>
<evidence type="ECO:0000313" key="3">
    <source>
        <dbReference type="Proteomes" id="UP001157974"/>
    </source>
</evidence>
<name>A0AAV8UW59_9RHOD</name>
<dbReference type="Proteomes" id="UP001157974">
    <property type="component" value="Unassembled WGS sequence"/>
</dbReference>
<dbReference type="InterPro" id="IPR011050">
    <property type="entry name" value="Pectin_lyase_fold/virulence"/>
</dbReference>
<keyword evidence="3" id="KW-1185">Reference proteome</keyword>
<dbReference type="InterPro" id="IPR012334">
    <property type="entry name" value="Pectin_lyas_fold"/>
</dbReference>
<protein>
    <recommendedName>
        <fullName evidence="4">Right handed beta helix domain-containing protein</fullName>
    </recommendedName>
</protein>
<dbReference type="EMBL" id="JAMWBK010000003">
    <property type="protein sequence ID" value="KAJ8906830.1"/>
    <property type="molecule type" value="Genomic_DNA"/>
</dbReference>
<dbReference type="Gene3D" id="2.160.20.10">
    <property type="entry name" value="Single-stranded right-handed beta-helix, Pectin lyase-like"/>
    <property type="match status" value="1"/>
</dbReference>
<comment type="caution">
    <text evidence="2">The sequence shown here is derived from an EMBL/GenBank/DDBJ whole genome shotgun (WGS) entry which is preliminary data.</text>
</comment>
<dbReference type="SMART" id="SM00710">
    <property type="entry name" value="PbH1"/>
    <property type="match status" value="6"/>
</dbReference>